<evidence type="ECO:0000313" key="9">
    <source>
        <dbReference type="EMBL" id="KUG16199.1"/>
    </source>
</evidence>
<organism evidence="9">
    <name type="scientific">hydrocarbon metagenome</name>
    <dbReference type="NCBI Taxonomy" id="938273"/>
    <lineage>
        <taxon>unclassified sequences</taxon>
        <taxon>metagenomes</taxon>
        <taxon>ecological metagenomes</taxon>
    </lineage>
</organism>
<dbReference type="SUPFAM" id="SSF158472">
    <property type="entry name" value="HAMP domain-like"/>
    <property type="match status" value="1"/>
</dbReference>
<dbReference type="InterPro" id="IPR001932">
    <property type="entry name" value="PPM-type_phosphatase-like_dom"/>
</dbReference>
<dbReference type="InterPro" id="IPR033479">
    <property type="entry name" value="dCache_1"/>
</dbReference>
<dbReference type="Gene3D" id="3.60.40.10">
    <property type="entry name" value="PPM-type phosphatase domain"/>
    <property type="match status" value="1"/>
</dbReference>
<evidence type="ECO:0000256" key="1">
    <source>
        <dbReference type="ARBA" id="ARBA00004651"/>
    </source>
</evidence>
<keyword evidence="3 7" id="KW-0812">Transmembrane</keyword>
<dbReference type="InterPro" id="IPR003660">
    <property type="entry name" value="HAMP_dom"/>
</dbReference>
<dbReference type="GO" id="GO:0016791">
    <property type="term" value="F:phosphatase activity"/>
    <property type="evidence" value="ECO:0007669"/>
    <property type="project" value="TreeGrafter"/>
</dbReference>
<dbReference type="Pfam" id="PF00672">
    <property type="entry name" value="HAMP"/>
    <property type="match status" value="1"/>
</dbReference>
<dbReference type="InterPro" id="IPR052016">
    <property type="entry name" value="Bact_Sigma-Reg"/>
</dbReference>
<keyword evidence="6 7" id="KW-0472">Membrane</keyword>
<keyword evidence="4" id="KW-0378">Hydrolase</keyword>
<keyword evidence="5 7" id="KW-1133">Transmembrane helix</keyword>
<dbReference type="SMART" id="SM00304">
    <property type="entry name" value="HAMP"/>
    <property type="match status" value="1"/>
</dbReference>
<comment type="subcellular location">
    <subcellularLocation>
        <location evidence="1">Cell membrane</location>
        <topology evidence="1">Multi-pass membrane protein</topology>
    </subcellularLocation>
</comment>
<dbReference type="PANTHER" id="PTHR43156:SF2">
    <property type="entry name" value="STAGE II SPORULATION PROTEIN E"/>
    <property type="match status" value="1"/>
</dbReference>
<evidence type="ECO:0000256" key="5">
    <source>
        <dbReference type="ARBA" id="ARBA00022989"/>
    </source>
</evidence>
<dbReference type="Gene3D" id="6.10.340.10">
    <property type="match status" value="1"/>
</dbReference>
<evidence type="ECO:0000259" key="8">
    <source>
        <dbReference type="PROSITE" id="PS50885"/>
    </source>
</evidence>
<proteinExistence type="predicted"/>
<evidence type="ECO:0000256" key="2">
    <source>
        <dbReference type="ARBA" id="ARBA00022475"/>
    </source>
</evidence>
<accession>A0A0W8F5L5</accession>
<dbReference type="AlphaFoldDB" id="A0A0W8F5L5"/>
<dbReference type="CDD" id="cd12912">
    <property type="entry name" value="PDC2_MCP_like"/>
    <property type="match status" value="1"/>
</dbReference>
<feature type="domain" description="HAMP" evidence="8">
    <location>
        <begin position="386"/>
        <end position="436"/>
    </location>
</feature>
<dbReference type="Pfam" id="PF02743">
    <property type="entry name" value="dCache_1"/>
    <property type="match status" value="1"/>
</dbReference>
<dbReference type="GO" id="GO:0007165">
    <property type="term" value="P:signal transduction"/>
    <property type="evidence" value="ECO:0007669"/>
    <property type="project" value="InterPro"/>
</dbReference>
<dbReference type="PROSITE" id="PS50885">
    <property type="entry name" value="HAMP"/>
    <property type="match status" value="1"/>
</dbReference>
<evidence type="ECO:0000256" key="3">
    <source>
        <dbReference type="ARBA" id="ARBA00022692"/>
    </source>
</evidence>
<feature type="transmembrane region" description="Helical" evidence="7">
    <location>
        <begin position="365"/>
        <end position="385"/>
    </location>
</feature>
<dbReference type="GO" id="GO:0005886">
    <property type="term" value="C:plasma membrane"/>
    <property type="evidence" value="ECO:0007669"/>
    <property type="project" value="UniProtKB-SubCell"/>
</dbReference>
<comment type="caution">
    <text evidence="9">The sequence shown here is derived from an EMBL/GenBank/DDBJ whole genome shotgun (WGS) entry which is preliminary data.</text>
</comment>
<dbReference type="CDD" id="cd12913">
    <property type="entry name" value="PDC1_MCP_like"/>
    <property type="match status" value="1"/>
</dbReference>
<sequence>MERMAGIKGLGFKIFVILAAFALLPLFYVGIVSLLEMDQASRDVQENITQLSVSLNRSALLVMPNEADQVQLAIAKANQYNEFFGSLAHQNELVASYASSFSESDSCVPPGIWIAPTSSNFTPGMRNATIRSLCVPARVMQSLHETEPVLTLSYIGTEDGVLVTWPYSTDSLKSTAPFSYKDTPNYALAKSRKKTIWTGPYENDEGDRMMTITTPFFREGEFAGIMGMDVSIESIFTDLSMMRGRGYPFIIDGTGLIVARSNNKPDEPLNIIFGSENLSEAASPEVRAVAKKMLKGSSGSAIVALGRDDGYVAYSPITTPGWILGIAYASEEMSLPARFIDAGIKEVASSATQGLSDSSRRVRDMALSAFAITVIAVLGAGFLIGRRIEEDIDSLARMAEKISRGDFDVRANTSGELADLAWAFNSMASDLKHYAAALDTDALKLSGSGMKTDFIDEVKLSLVSSVLPEEEGYEIEALYNPSSTNRFDLYDVSRMDDKIALAMAGVGGDGIQAAMLAIMSRALIRACPEKMGPSNTISKLNSQISQYGRGTNLACFYALLDPSNHILEYVNAGFNPPFIVDPGGMVDTLGGGGIALGMLDRLELEETCIPVQPGDVMVIYSDGVVEAENEDGEPFGLERLINLVINNRTLSAEEILWIAEKEIQGFSVGSMNPVDLAMIVIKRR</sequence>
<feature type="transmembrane region" description="Helical" evidence="7">
    <location>
        <begin position="12"/>
        <end position="35"/>
    </location>
</feature>
<keyword evidence="2" id="KW-1003">Cell membrane</keyword>
<protein>
    <submittedName>
        <fullName evidence="9">Serine phosphatase rsbu, regulator of sigma subunit</fullName>
    </submittedName>
</protein>
<evidence type="ECO:0000256" key="6">
    <source>
        <dbReference type="ARBA" id="ARBA00023136"/>
    </source>
</evidence>
<dbReference type="Pfam" id="PF07228">
    <property type="entry name" value="SpoIIE"/>
    <property type="match status" value="1"/>
</dbReference>
<dbReference type="EMBL" id="LNQE01001509">
    <property type="protein sequence ID" value="KUG16199.1"/>
    <property type="molecule type" value="Genomic_DNA"/>
</dbReference>
<dbReference type="Gene3D" id="3.30.450.20">
    <property type="entry name" value="PAS domain"/>
    <property type="match status" value="1"/>
</dbReference>
<dbReference type="CDD" id="cd06225">
    <property type="entry name" value="HAMP"/>
    <property type="match status" value="1"/>
</dbReference>
<gene>
    <name evidence="9" type="ORF">ASZ90_014121</name>
</gene>
<dbReference type="InterPro" id="IPR036457">
    <property type="entry name" value="PPM-type-like_dom_sf"/>
</dbReference>
<evidence type="ECO:0000256" key="7">
    <source>
        <dbReference type="SAM" id="Phobius"/>
    </source>
</evidence>
<evidence type="ECO:0000256" key="4">
    <source>
        <dbReference type="ARBA" id="ARBA00022801"/>
    </source>
</evidence>
<dbReference type="PANTHER" id="PTHR43156">
    <property type="entry name" value="STAGE II SPORULATION PROTEIN E-RELATED"/>
    <property type="match status" value="1"/>
</dbReference>
<dbReference type="SMART" id="SM00331">
    <property type="entry name" value="PP2C_SIG"/>
    <property type="match status" value="1"/>
</dbReference>
<reference evidence="9" key="1">
    <citation type="journal article" date="2015" name="Proc. Natl. Acad. Sci. U.S.A.">
        <title>Networks of energetic and metabolic interactions define dynamics in microbial communities.</title>
        <authorList>
            <person name="Embree M."/>
            <person name="Liu J.K."/>
            <person name="Al-Bassam M.M."/>
            <person name="Zengler K."/>
        </authorList>
    </citation>
    <scope>NUCLEOTIDE SEQUENCE</scope>
</reference>
<name>A0A0W8F5L5_9ZZZZ</name>